<dbReference type="RefSeq" id="WP_146505769.1">
    <property type="nucleotide sequence ID" value="NZ_SJPG01000001.1"/>
</dbReference>
<accession>A0A5C5XLF2</accession>
<gene>
    <name evidence="1" type="ORF">Pan54_47770</name>
</gene>
<reference evidence="1 2" key="1">
    <citation type="submission" date="2019-02" db="EMBL/GenBank/DDBJ databases">
        <title>Deep-cultivation of Planctomycetes and their phenomic and genomic characterization uncovers novel biology.</title>
        <authorList>
            <person name="Wiegand S."/>
            <person name="Jogler M."/>
            <person name="Boedeker C."/>
            <person name="Pinto D."/>
            <person name="Vollmers J."/>
            <person name="Rivas-Marin E."/>
            <person name="Kohn T."/>
            <person name="Peeters S.H."/>
            <person name="Heuer A."/>
            <person name="Rast P."/>
            <person name="Oberbeckmann S."/>
            <person name="Bunk B."/>
            <person name="Jeske O."/>
            <person name="Meyerdierks A."/>
            <person name="Storesund J.E."/>
            <person name="Kallscheuer N."/>
            <person name="Luecker S."/>
            <person name="Lage O.M."/>
            <person name="Pohl T."/>
            <person name="Merkel B.J."/>
            <person name="Hornburger P."/>
            <person name="Mueller R.-W."/>
            <person name="Bruemmer F."/>
            <person name="Labrenz M."/>
            <person name="Spormann A.M."/>
            <person name="Op Den Camp H."/>
            <person name="Overmann J."/>
            <person name="Amann R."/>
            <person name="Jetten M.S.M."/>
            <person name="Mascher T."/>
            <person name="Medema M.H."/>
            <person name="Devos D.P."/>
            <person name="Kaster A.-K."/>
            <person name="Ovreas L."/>
            <person name="Rohde M."/>
            <person name="Galperin M.Y."/>
            <person name="Jogler C."/>
        </authorList>
    </citation>
    <scope>NUCLEOTIDE SEQUENCE [LARGE SCALE GENOMIC DNA]</scope>
    <source>
        <strain evidence="1 2">Pan54</strain>
    </source>
</reference>
<dbReference type="Proteomes" id="UP000316095">
    <property type="component" value="Unassembled WGS sequence"/>
</dbReference>
<evidence type="ECO:0000313" key="2">
    <source>
        <dbReference type="Proteomes" id="UP000316095"/>
    </source>
</evidence>
<name>A0A5C5XLF2_9PLAN</name>
<organism evidence="1 2">
    <name type="scientific">Rubinisphaera italica</name>
    <dbReference type="NCBI Taxonomy" id="2527969"/>
    <lineage>
        <taxon>Bacteria</taxon>
        <taxon>Pseudomonadati</taxon>
        <taxon>Planctomycetota</taxon>
        <taxon>Planctomycetia</taxon>
        <taxon>Planctomycetales</taxon>
        <taxon>Planctomycetaceae</taxon>
        <taxon>Rubinisphaera</taxon>
    </lineage>
</organism>
<evidence type="ECO:0000313" key="1">
    <source>
        <dbReference type="EMBL" id="TWT64017.1"/>
    </source>
</evidence>
<dbReference type="OrthoDB" id="69748at2"/>
<dbReference type="EMBL" id="SJPG01000001">
    <property type="protein sequence ID" value="TWT64017.1"/>
    <property type="molecule type" value="Genomic_DNA"/>
</dbReference>
<sequence>MCEKKYIVRLTDAEQKVCAEVIRKLRGTGQKVRRAYILLKADADGLAWTDTQIAVLPGRDSNLRPTG</sequence>
<proteinExistence type="predicted"/>
<dbReference type="AlphaFoldDB" id="A0A5C5XLF2"/>
<protein>
    <submittedName>
        <fullName evidence="1">Uncharacterized protein</fullName>
    </submittedName>
</protein>
<comment type="caution">
    <text evidence="1">The sequence shown here is derived from an EMBL/GenBank/DDBJ whole genome shotgun (WGS) entry which is preliminary data.</text>
</comment>
<keyword evidence="2" id="KW-1185">Reference proteome</keyword>